<dbReference type="InterPro" id="IPR000515">
    <property type="entry name" value="MetI-like"/>
</dbReference>
<dbReference type="CDD" id="cd06261">
    <property type="entry name" value="TM_PBP2"/>
    <property type="match status" value="1"/>
</dbReference>
<evidence type="ECO:0000256" key="7">
    <source>
        <dbReference type="ARBA" id="ARBA00022989"/>
    </source>
</evidence>
<organism evidence="11 12">
    <name type="scientific">Thermoproteota archaeon</name>
    <dbReference type="NCBI Taxonomy" id="2056631"/>
    <lineage>
        <taxon>Archaea</taxon>
        <taxon>Thermoproteota</taxon>
    </lineage>
</organism>
<dbReference type="PANTHER" id="PTHR30183">
    <property type="entry name" value="MOLYBDENUM TRANSPORT SYSTEM PERMEASE PROTEIN MODB"/>
    <property type="match status" value="1"/>
</dbReference>
<dbReference type="Gene3D" id="1.10.3720.10">
    <property type="entry name" value="MetI-like"/>
    <property type="match status" value="1"/>
</dbReference>
<dbReference type="InterPro" id="IPR035906">
    <property type="entry name" value="MetI-like_sf"/>
</dbReference>
<feature type="transmembrane region" description="Helical" evidence="9">
    <location>
        <begin position="7"/>
        <end position="32"/>
    </location>
</feature>
<dbReference type="EMBL" id="QMQV01000004">
    <property type="protein sequence ID" value="RLE50525.1"/>
    <property type="molecule type" value="Genomic_DNA"/>
</dbReference>
<evidence type="ECO:0000259" key="10">
    <source>
        <dbReference type="PROSITE" id="PS50928"/>
    </source>
</evidence>
<evidence type="ECO:0000313" key="12">
    <source>
        <dbReference type="Proteomes" id="UP000278475"/>
    </source>
</evidence>
<keyword evidence="5" id="KW-0500">Molybdenum</keyword>
<protein>
    <submittedName>
        <fullName evidence="11">Molybdenum ABC transporter permease</fullName>
    </submittedName>
</protein>
<comment type="caution">
    <text evidence="11">The sequence shown here is derived from an EMBL/GenBank/DDBJ whole genome shotgun (WGS) entry which is preliminary data.</text>
</comment>
<feature type="transmembrane region" description="Helical" evidence="9">
    <location>
        <begin position="236"/>
        <end position="254"/>
    </location>
</feature>
<keyword evidence="7 9" id="KW-1133">Transmembrane helix</keyword>
<evidence type="ECO:0000256" key="6">
    <source>
        <dbReference type="ARBA" id="ARBA00022692"/>
    </source>
</evidence>
<feature type="transmembrane region" description="Helical" evidence="9">
    <location>
        <begin position="131"/>
        <end position="155"/>
    </location>
</feature>
<dbReference type="Pfam" id="PF00528">
    <property type="entry name" value="BPD_transp_1"/>
    <property type="match status" value="1"/>
</dbReference>
<feature type="domain" description="ABC transmembrane type-1" evidence="10">
    <location>
        <begin position="52"/>
        <end position="251"/>
    </location>
</feature>
<evidence type="ECO:0000256" key="2">
    <source>
        <dbReference type="ARBA" id="ARBA00009306"/>
    </source>
</evidence>
<feature type="transmembrane region" description="Helical" evidence="9">
    <location>
        <begin position="52"/>
        <end position="78"/>
    </location>
</feature>
<gene>
    <name evidence="11" type="ORF">DRJ31_01050</name>
</gene>
<evidence type="ECO:0000256" key="1">
    <source>
        <dbReference type="ARBA" id="ARBA00004651"/>
    </source>
</evidence>
<dbReference type="Proteomes" id="UP000278475">
    <property type="component" value="Unassembled WGS sequence"/>
</dbReference>
<name>A0A497ET58_9CREN</name>
<evidence type="ECO:0000256" key="4">
    <source>
        <dbReference type="ARBA" id="ARBA00022475"/>
    </source>
</evidence>
<dbReference type="PROSITE" id="PS50928">
    <property type="entry name" value="ABC_TM1"/>
    <property type="match status" value="1"/>
</dbReference>
<evidence type="ECO:0000256" key="9">
    <source>
        <dbReference type="RuleBase" id="RU363032"/>
    </source>
</evidence>
<proteinExistence type="inferred from homology"/>
<evidence type="ECO:0000256" key="5">
    <source>
        <dbReference type="ARBA" id="ARBA00022505"/>
    </source>
</evidence>
<comment type="similarity">
    <text evidence="2 9">Belongs to the binding-protein-dependent transport system permease family.</text>
</comment>
<keyword evidence="4" id="KW-1003">Cell membrane</keyword>
<evidence type="ECO:0000256" key="3">
    <source>
        <dbReference type="ARBA" id="ARBA00022448"/>
    </source>
</evidence>
<feature type="transmembrane region" description="Helical" evidence="9">
    <location>
        <begin position="176"/>
        <end position="198"/>
    </location>
</feature>
<dbReference type="AlphaFoldDB" id="A0A497ET58"/>
<reference evidence="11 12" key="1">
    <citation type="submission" date="2018-06" db="EMBL/GenBank/DDBJ databases">
        <title>Extensive metabolic versatility and redundancy in microbially diverse, dynamic hydrothermal sediments.</title>
        <authorList>
            <person name="Dombrowski N."/>
            <person name="Teske A."/>
            <person name="Baker B.J."/>
        </authorList>
    </citation>
    <scope>NUCLEOTIDE SEQUENCE [LARGE SCALE GENOMIC DNA]</scope>
    <source>
        <strain evidence="11">B66_G16</strain>
    </source>
</reference>
<feature type="transmembrane region" description="Helical" evidence="9">
    <location>
        <begin position="90"/>
        <end position="111"/>
    </location>
</feature>
<dbReference type="GO" id="GO:0055085">
    <property type="term" value="P:transmembrane transport"/>
    <property type="evidence" value="ECO:0007669"/>
    <property type="project" value="InterPro"/>
</dbReference>
<evidence type="ECO:0000256" key="8">
    <source>
        <dbReference type="ARBA" id="ARBA00023136"/>
    </source>
</evidence>
<dbReference type="GO" id="GO:0005886">
    <property type="term" value="C:plasma membrane"/>
    <property type="evidence" value="ECO:0007669"/>
    <property type="project" value="UniProtKB-SubCell"/>
</dbReference>
<keyword evidence="8 9" id="KW-0472">Membrane</keyword>
<keyword evidence="3 9" id="KW-0813">Transport</keyword>
<dbReference type="SUPFAM" id="SSF161098">
    <property type="entry name" value="MetI-like"/>
    <property type="match status" value="1"/>
</dbReference>
<dbReference type="PANTHER" id="PTHR30183:SF3">
    <property type="entry name" value="MOLYBDENUM TRANSPORT SYSTEM PERMEASE PROTEIN MODB"/>
    <property type="match status" value="1"/>
</dbReference>
<keyword evidence="6 9" id="KW-0812">Transmembrane</keyword>
<sequence>MRRPFPAFFLSFSVMGSLLILALLVPLVVILISSSPADVVKSLRDSEVVGAIIVSMSAATLATCIALIFGVPLAYVFARKEFRLKSLLESIVEFPIVVPHSVAGIMILLAYHSRTPIGHILSNLGVAIEDSFWGITAAMLFVSAPILVSTVRAGFSLVDESYEHVARTLGASQLKVFFTISLPLAFRSVLSGAILTWARSISEVGAILIIAPYPKSAAVLVLERFEAFGLTAAKPLTVLLVVISLAIFVLLRLITKR</sequence>
<evidence type="ECO:0000313" key="11">
    <source>
        <dbReference type="EMBL" id="RLE50525.1"/>
    </source>
</evidence>
<comment type="subcellular location">
    <subcellularLocation>
        <location evidence="1 9">Cell membrane</location>
        <topology evidence="1 9">Multi-pass membrane protein</topology>
    </subcellularLocation>
</comment>
<accession>A0A497ET58</accession>